<dbReference type="Proteomes" id="UP000307440">
    <property type="component" value="Unassembled WGS sequence"/>
</dbReference>
<proteinExistence type="predicted"/>
<dbReference type="PANTHER" id="PTHR38926:SF72">
    <property type="entry name" value="IM:7136021-RELATED"/>
    <property type="match status" value="1"/>
</dbReference>
<dbReference type="InterPro" id="IPR032675">
    <property type="entry name" value="LRR_dom_sf"/>
</dbReference>
<protein>
    <submittedName>
        <fullName evidence="1">Uncharacterized protein</fullName>
    </submittedName>
</protein>
<dbReference type="PANTHER" id="PTHR38926">
    <property type="entry name" value="F-BOX DOMAIN CONTAINING PROTEIN, EXPRESSED"/>
    <property type="match status" value="1"/>
</dbReference>
<keyword evidence="2" id="KW-1185">Reference proteome</keyword>
<name>A0A5C3L5H2_COPMA</name>
<sequence length="552" mass="61843">MSFKGFNPLPPIQTHIPRLSPEDVYVARPAAPASASYLREAIASIDAKIAALVSQKRELEAKLEGEVRLQSPVLRVPSELLSSIFIMGVLGMGEEDPVMVPTLMLVCRYWAEVALNTPLLWAKISVSPHDSLEKARRRIERSKSCPLEISINFDHRQEPTSNATDQIVSAIDLFNPVFRRTKSFSLNVPSRHLAHAALSRCRSEAPILEQLAIQVHYSIQEDRHFTRATLPLFNGNTPMLRSCSITSFNFGWDLNLMARLRVLKLGGYYNGLAPSATTLLSILRQCPELEEIALRNLSNVDSNSCFPTCGDQEVSLANTQKAIYLPRLTKASFYYAGIARQIMTCISCPKLEWLELCYLENVSNVIQVLYSHALTKLPLRHLRIEMCVFNELEFIGFLRRIPSLHTLELVDVEDATSSFLKALSSSQPSWICPRLDCLVLDGCTSLDWDSLRAFIESRLPANGLHTFKRFHSTTSSIISSASEAAAALARTKSRYNLRAQTHIVGQPQRLRSIDITRCPQIGKEMVQWLRMYVAEVKCESAKGVPIWGVTAS</sequence>
<organism evidence="1 2">
    <name type="scientific">Coprinopsis marcescibilis</name>
    <name type="common">Agaric fungus</name>
    <name type="synonym">Psathyrella marcescibilis</name>
    <dbReference type="NCBI Taxonomy" id="230819"/>
    <lineage>
        <taxon>Eukaryota</taxon>
        <taxon>Fungi</taxon>
        <taxon>Dikarya</taxon>
        <taxon>Basidiomycota</taxon>
        <taxon>Agaricomycotina</taxon>
        <taxon>Agaricomycetes</taxon>
        <taxon>Agaricomycetidae</taxon>
        <taxon>Agaricales</taxon>
        <taxon>Agaricineae</taxon>
        <taxon>Psathyrellaceae</taxon>
        <taxon>Coprinopsis</taxon>
    </lineage>
</organism>
<accession>A0A5C3L5H2</accession>
<dbReference type="AlphaFoldDB" id="A0A5C3L5H2"/>
<gene>
    <name evidence="1" type="ORF">FA15DRAFT_678688</name>
</gene>
<evidence type="ECO:0000313" key="1">
    <source>
        <dbReference type="EMBL" id="TFK28047.1"/>
    </source>
</evidence>
<dbReference type="SUPFAM" id="SSF52047">
    <property type="entry name" value="RNI-like"/>
    <property type="match status" value="1"/>
</dbReference>
<dbReference type="Gene3D" id="3.80.10.10">
    <property type="entry name" value="Ribonuclease Inhibitor"/>
    <property type="match status" value="2"/>
</dbReference>
<reference evidence="1 2" key="1">
    <citation type="journal article" date="2019" name="Nat. Ecol. Evol.">
        <title>Megaphylogeny resolves global patterns of mushroom evolution.</title>
        <authorList>
            <person name="Varga T."/>
            <person name="Krizsan K."/>
            <person name="Foldi C."/>
            <person name="Dima B."/>
            <person name="Sanchez-Garcia M."/>
            <person name="Sanchez-Ramirez S."/>
            <person name="Szollosi G.J."/>
            <person name="Szarkandi J.G."/>
            <person name="Papp V."/>
            <person name="Albert L."/>
            <person name="Andreopoulos W."/>
            <person name="Angelini C."/>
            <person name="Antonin V."/>
            <person name="Barry K.W."/>
            <person name="Bougher N.L."/>
            <person name="Buchanan P."/>
            <person name="Buyck B."/>
            <person name="Bense V."/>
            <person name="Catcheside P."/>
            <person name="Chovatia M."/>
            <person name="Cooper J."/>
            <person name="Damon W."/>
            <person name="Desjardin D."/>
            <person name="Finy P."/>
            <person name="Geml J."/>
            <person name="Haridas S."/>
            <person name="Hughes K."/>
            <person name="Justo A."/>
            <person name="Karasinski D."/>
            <person name="Kautmanova I."/>
            <person name="Kiss B."/>
            <person name="Kocsube S."/>
            <person name="Kotiranta H."/>
            <person name="LaButti K.M."/>
            <person name="Lechner B.E."/>
            <person name="Liimatainen K."/>
            <person name="Lipzen A."/>
            <person name="Lukacs Z."/>
            <person name="Mihaltcheva S."/>
            <person name="Morgado L.N."/>
            <person name="Niskanen T."/>
            <person name="Noordeloos M.E."/>
            <person name="Ohm R.A."/>
            <person name="Ortiz-Santana B."/>
            <person name="Ovrebo C."/>
            <person name="Racz N."/>
            <person name="Riley R."/>
            <person name="Savchenko A."/>
            <person name="Shiryaev A."/>
            <person name="Soop K."/>
            <person name="Spirin V."/>
            <person name="Szebenyi C."/>
            <person name="Tomsovsky M."/>
            <person name="Tulloss R.E."/>
            <person name="Uehling J."/>
            <person name="Grigoriev I.V."/>
            <person name="Vagvolgyi C."/>
            <person name="Papp T."/>
            <person name="Martin F.M."/>
            <person name="Miettinen O."/>
            <person name="Hibbett D.S."/>
            <person name="Nagy L.G."/>
        </authorList>
    </citation>
    <scope>NUCLEOTIDE SEQUENCE [LARGE SCALE GENOMIC DNA]</scope>
    <source>
        <strain evidence="1 2">CBS 121175</strain>
    </source>
</reference>
<evidence type="ECO:0000313" key="2">
    <source>
        <dbReference type="Proteomes" id="UP000307440"/>
    </source>
</evidence>
<dbReference type="OrthoDB" id="8048523at2759"/>
<dbReference type="EMBL" id="ML210159">
    <property type="protein sequence ID" value="TFK28047.1"/>
    <property type="molecule type" value="Genomic_DNA"/>
</dbReference>